<dbReference type="InterPro" id="IPR023370">
    <property type="entry name" value="TrmO-like_N"/>
</dbReference>
<evidence type="ECO:0000313" key="5">
    <source>
        <dbReference type="Proteomes" id="UP000001107"/>
    </source>
</evidence>
<name>A6UPK2_METVS</name>
<dbReference type="InterPro" id="IPR036414">
    <property type="entry name" value="YaeB_N_sf"/>
</dbReference>
<accession>A6UPK2</accession>
<dbReference type="EMBL" id="CP000742">
    <property type="protein sequence ID" value="ABR54424.1"/>
    <property type="molecule type" value="Genomic_DNA"/>
</dbReference>
<dbReference type="STRING" id="406327.Mevan_0517"/>
<dbReference type="InterPro" id="IPR036413">
    <property type="entry name" value="YaeB-like_sf"/>
</dbReference>
<dbReference type="Proteomes" id="UP000001107">
    <property type="component" value="Chromosome"/>
</dbReference>
<keyword evidence="1" id="KW-0949">S-adenosyl-L-methionine</keyword>
<dbReference type="SUPFAM" id="SSF118196">
    <property type="entry name" value="YaeB-like"/>
    <property type="match status" value="1"/>
</dbReference>
<dbReference type="RefSeq" id="WP_011972327.1">
    <property type="nucleotide sequence ID" value="NC_009634.1"/>
</dbReference>
<keyword evidence="5" id="KW-1185">Reference proteome</keyword>
<dbReference type="CDD" id="cd09281">
    <property type="entry name" value="UPF0066"/>
    <property type="match status" value="1"/>
</dbReference>
<dbReference type="KEGG" id="mvn:Mevan_0517"/>
<evidence type="ECO:0000256" key="2">
    <source>
        <dbReference type="ARBA" id="ARBA00033753"/>
    </source>
</evidence>
<dbReference type="Pfam" id="PF01980">
    <property type="entry name" value="TrmO_N"/>
    <property type="match status" value="1"/>
</dbReference>
<dbReference type="OrthoDB" id="40408at2157"/>
<dbReference type="NCBIfam" id="TIGR00104">
    <property type="entry name" value="tRNA_TsaA"/>
    <property type="match status" value="1"/>
</dbReference>
<evidence type="ECO:0000313" key="4">
    <source>
        <dbReference type="EMBL" id="ABR54424.1"/>
    </source>
</evidence>
<dbReference type="InterPro" id="IPR040372">
    <property type="entry name" value="YaeB-like"/>
</dbReference>
<evidence type="ECO:0000256" key="1">
    <source>
        <dbReference type="ARBA" id="ARBA00022691"/>
    </source>
</evidence>
<gene>
    <name evidence="4" type="ordered locus">Mevan_0517</name>
</gene>
<proteinExistence type="inferred from homology"/>
<dbReference type="InterPro" id="IPR023368">
    <property type="entry name" value="UPF0066_cons_site"/>
</dbReference>
<sequence length="127" mass="14903">MIRKEYTIFEIGIFKKEETESYLEIFPEFFDGTEGLTNNSKILIFLWFNGSDNEDKRRTLRVHPKGNLKNPVRGVFSTRSPVRPNPIALYTVNINKIVENRIYIEEIDAFSETPLIDIKIYSKELDL</sequence>
<dbReference type="eggNOG" id="arCOG00761">
    <property type="taxonomic scope" value="Archaea"/>
</dbReference>
<comment type="similarity">
    <text evidence="2">Belongs to the tRNA methyltransferase O family.</text>
</comment>
<organism evidence="4 5">
    <name type="scientific">Methanococcus vannielii (strain ATCC 35089 / DSM 1224 / JCM 13029 / OCM 148 / SB)</name>
    <dbReference type="NCBI Taxonomy" id="406327"/>
    <lineage>
        <taxon>Archaea</taxon>
        <taxon>Methanobacteriati</taxon>
        <taxon>Methanobacteriota</taxon>
        <taxon>Methanomada group</taxon>
        <taxon>Methanococci</taxon>
        <taxon>Methanococcales</taxon>
        <taxon>Methanococcaceae</taxon>
        <taxon>Methanococcus</taxon>
    </lineage>
</organism>
<reference evidence="4" key="1">
    <citation type="submission" date="2007-06" db="EMBL/GenBank/DDBJ databases">
        <title>Complete sequence of Methanococcus vannielii SB.</title>
        <authorList>
            <consortium name="US DOE Joint Genome Institute"/>
            <person name="Copeland A."/>
            <person name="Lucas S."/>
            <person name="Lapidus A."/>
            <person name="Barry K."/>
            <person name="Glavina del Rio T."/>
            <person name="Dalin E."/>
            <person name="Tice H."/>
            <person name="Pitluck S."/>
            <person name="Chain P."/>
            <person name="Malfatti S."/>
            <person name="Shin M."/>
            <person name="Vergez L."/>
            <person name="Schmutz J."/>
            <person name="Larimer F."/>
            <person name="Land M."/>
            <person name="Hauser L."/>
            <person name="Kyrpides N."/>
            <person name="Anderson I."/>
            <person name="Sieprawska-Lupa M."/>
            <person name="Whitman W.B."/>
            <person name="Richardson P."/>
        </authorList>
    </citation>
    <scope>NUCLEOTIDE SEQUENCE [LARGE SCALE GENOMIC DNA]</scope>
    <source>
        <strain evidence="4">SB</strain>
    </source>
</reference>
<feature type="domain" description="TsaA-like" evidence="3">
    <location>
        <begin position="8"/>
        <end position="127"/>
    </location>
</feature>
<dbReference type="PROSITE" id="PS51668">
    <property type="entry name" value="TSAA_2"/>
    <property type="match status" value="1"/>
</dbReference>
<dbReference type="PROSITE" id="PS01318">
    <property type="entry name" value="TSAA_1"/>
    <property type="match status" value="1"/>
</dbReference>
<dbReference type="HOGENOM" id="CLU_013458_2_2_2"/>
<dbReference type="Gene3D" id="2.40.30.70">
    <property type="entry name" value="YaeB-like"/>
    <property type="match status" value="1"/>
</dbReference>
<dbReference type="GeneID" id="5325707"/>
<evidence type="ECO:0000259" key="3">
    <source>
        <dbReference type="PROSITE" id="PS51668"/>
    </source>
</evidence>
<dbReference type="PANTHER" id="PTHR12818">
    <property type="entry name" value="TRNA (ADENINE(37)-N6)-METHYLTRANSFERASE"/>
    <property type="match status" value="1"/>
</dbReference>
<protein>
    <recommendedName>
        <fullName evidence="3">TsaA-like domain-containing protein</fullName>
    </recommendedName>
</protein>
<dbReference type="PANTHER" id="PTHR12818:SF0">
    <property type="entry name" value="TRNA (ADENINE(37)-N6)-METHYLTRANSFERASE"/>
    <property type="match status" value="1"/>
</dbReference>
<dbReference type="AlphaFoldDB" id="A6UPK2"/>